<dbReference type="SUPFAM" id="SSF52402">
    <property type="entry name" value="Adenine nucleotide alpha hydrolases-like"/>
    <property type="match status" value="1"/>
</dbReference>
<evidence type="ECO:0000313" key="3">
    <source>
        <dbReference type="EMBL" id="HEC78984.1"/>
    </source>
</evidence>
<dbReference type="Gene3D" id="3.40.50.620">
    <property type="entry name" value="HUPs"/>
    <property type="match status" value="1"/>
</dbReference>
<feature type="domain" description="Asparagine synthetase" evidence="2">
    <location>
        <begin position="13"/>
        <end position="80"/>
    </location>
</feature>
<dbReference type="NCBIfam" id="TIGR00268">
    <property type="entry name" value="ATP-dependent sacrificial sulfur transferase LarE"/>
    <property type="match status" value="1"/>
</dbReference>
<reference evidence="3" key="1">
    <citation type="journal article" date="2020" name="mSystems">
        <title>Genome- and Community-Level Interaction Insights into Carbon Utilization and Element Cycling Functions of Hydrothermarchaeota in Hydrothermal Sediment.</title>
        <authorList>
            <person name="Zhou Z."/>
            <person name="Liu Y."/>
            <person name="Xu W."/>
            <person name="Pan J."/>
            <person name="Luo Z.H."/>
            <person name="Li M."/>
        </authorList>
    </citation>
    <scope>NUCLEOTIDE SEQUENCE</scope>
    <source>
        <strain evidence="3">HyVt-388</strain>
    </source>
</reference>
<dbReference type="GO" id="GO:0004066">
    <property type="term" value="F:asparagine synthase (glutamine-hydrolyzing) activity"/>
    <property type="evidence" value="ECO:0007669"/>
    <property type="project" value="InterPro"/>
</dbReference>
<protein>
    <submittedName>
        <fullName evidence="3">ATP-dependent sacrificial sulfur transferase LarE</fullName>
    </submittedName>
</protein>
<sequence>MNRLLYNKLQRLKKKLKEHRGVVVAFSGGVDSSLLLKVAKEVLGESVIAVTARSETYPSAEFAQAKKIAKMLKCKHLSIRTAELKNKKFINNSVHRCYHCKLELFKQLKKIASRYGYDVIEASNRSDLKDFRPGLKATKRLNIKSPLIEVELKKEEIRSLAKKFNLPNWNKPSMACLASRIPFGTKISREALKRIESAESFLKKYGFIQIRVRDHFPIARIEMHKSDFKKILAHHDKITRYFKKLGYKYVTLDLEGYRSGSLNP</sequence>
<dbReference type="InterPro" id="IPR005232">
    <property type="entry name" value="LarE"/>
</dbReference>
<dbReference type="GO" id="GO:0006529">
    <property type="term" value="P:asparagine biosynthetic process"/>
    <property type="evidence" value="ECO:0007669"/>
    <property type="project" value="InterPro"/>
</dbReference>
<dbReference type="AlphaFoldDB" id="A0A9C9K0V7"/>
<feature type="active site" description="Nucleophile and sulfur donor" evidence="1">
    <location>
        <position position="176"/>
    </location>
</feature>
<dbReference type="PIRSF" id="PIRSF006661">
    <property type="entry name" value="PP-lp_UCP006661"/>
    <property type="match status" value="1"/>
</dbReference>
<proteinExistence type="predicted"/>
<comment type="caution">
    <text evidence="3">The sequence shown here is derived from an EMBL/GenBank/DDBJ whole genome shotgun (WGS) entry which is preliminary data.</text>
</comment>
<dbReference type="EMBL" id="DRIG01000083">
    <property type="protein sequence ID" value="HEC78984.1"/>
    <property type="molecule type" value="Genomic_DNA"/>
</dbReference>
<keyword evidence="3" id="KW-0808">Transferase</keyword>
<dbReference type="InterPro" id="IPR014729">
    <property type="entry name" value="Rossmann-like_a/b/a_fold"/>
</dbReference>
<evidence type="ECO:0000256" key="1">
    <source>
        <dbReference type="PIRSR" id="PIRSR006661-1"/>
    </source>
</evidence>
<dbReference type="PANTHER" id="PTHR43169">
    <property type="entry name" value="EXSB FAMILY PROTEIN"/>
    <property type="match status" value="1"/>
</dbReference>
<dbReference type="CDD" id="cd01990">
    <property type="entry name" value="LarE-like"/>
    <property type="match status" value="1"/>
</dbReference>
<dbReference type="InterPro" id="IPR052188">
    <property type="entry name" value="Ni-pincer_cofactor_biosynth"/>
</dbReference>
<evidence type="ECO:0000313" key="4">
    <source>
        <dbReference type="Proteomes" id="UP000885826"/>
    </source>
</evidence>
<dbReference type="PANTHER" id="PTHR43169:SF2">
    <property type="entry name" value="NAD_GMP SYNTHASE DOMAIN-CONTAINING PROTEIN"/>
    <property type="match status" value="1"/>
</dbReference>
<dbReference type="Pfam" id="PF00733">
    <property type="entry name" value="Asn_synthase"/>
    <property type="match status" value="1"/>
</dbReference>
<organism evidence="3 4">
    <name type="scientific">candidate division WOR-3 bacterium</name>
    <dbReference type="NCBI Taxonomy" id="2052148"/>
    <lineage>
        <taxon>Bacteria</taxon>
        <taxon>Bacteria division WOR-3</taxon>
    </lineage>
</organism>
<dbReference type="Proteomes" id="UP000885826">
    <property type="component" value="Unassembled WGS sequence"/>
</dbReference>
<dbReference type="GO" id="GO:0016783">
    <property type="term" value="F:sulfurtransferase activity"/>
    <property type="evidence" value="ECO:0007669"/>
    <property type="project" value="InterPro"/>
</dbReference>
<dbReference type="InterPro" id="IPR001962">
    <property type="entry name" value="Asn_synthase"/>
</dbReference>
<name>A0A9C9K0V7_UNCW3</name>
<gene>
    <name evidence="3" type="primary">larE</name>
    <name evidence="3" type="ORF">ENI34_07585</name>
</gene>
<evidence type="ECO:0000259" key="2">
    <source>
        <dbReference type="Pfam" id="PF00733"/>
    </source>
</evidence>
<accession>A0A9C9K0V7</accession>